<comment type="similarity">
    <text evidence="2 8">Belongs to the metallo-dependent hydrolases superfamily. ATZ/TRZ family.</text>
</comment>
<proteinExistence type="inferred from homology"/>
<dbReference type="Gene3D" id="3.20.20.140">
    <property type="entry name" value="Metal-dependent hydrolases"/>
    <property type="match status" value="1"/>
</dbReference>
<accession>A0A8H2WP86</accession>
<dbReference type="EC" id="3.5.4.3" evidence="8"/>
<evidence type="ECO:0000256" key="1">
    <source>
        <dbReference type="ARBA" id="ARBA00004984"/>
    </source>
</evidence>
<dbReference type="InterPro" id="IPR051607">
    <property type="entry name" value="Metallo-dep_hydrolases"/>
</dbReference>
<dbReference type="UniPathway" id="UPA00603">
    <property type="reaction ID" value="UER00660"/>
</dbReference>
<dbReference type="InterPro" id="IPR011059">
    <property type="entry name" value="Metal-dep_hydrolase_composite"/>
</dbReference>
<comment type="pathway">
    <text evidence="1 8">Purine metabolism; guanine degradation; xanthine from guanine: step 1/1.</text>
</comment>
<evidence type="ECO:0000256" key="6">
    <source>
        <dbReference type="ARBA" id="ARBA00051148"/>
    </source>
</evidence>
<evidence type="ECO:0000313" key="11">
    <source>
        <dbReference type="Proteomes" id="UP000663888"/>
    </source>
</evidence>
<evidence type="ECO:0000256" key="7">
    <source>
        <dbReference type="ARBA" id="ARBA00056079"/>
    </source>
</evidence>
<dbReference type="FunFam" id="3.20.20.140:FF:000022">
    <property type="entry name" value="Guanine deaminase"/>
    <property type="match status" value="1"/>
</dbReference>
<dbReference type="InterPro" id="IPR014311">
    <property type="entry name" value="Guanine_deaminase"/>
</dbReference>
<dbReference type="GO" id="GO:0006147">
    <property type="term" value="P:guanine catabolic process"/>
    <property type="evidence" value="ECO:0007669"/>
    <property type="project" value="UniProtKB-UniRule"/>
</dbReference>
<dbReference type="PANTHER" id="PTHR11271">
    <property type="entry name" value="GUANINE DEAMINASE"/>
    <property type="match status" value="1"/>
</dbReference>
<evidence type="ECO:0000256" key="5">
    <source>
        <dbReference type="ARBA" id="ARBA00022833"/>
    </source>
</evidence>
<keyword evidence="4 8" id="KW-0378">Hydrolase</keyword>
<comment type="function">
    <text evidence="7 8">Catalyzes the hydrolytic deamination of guanine, producing xanthine and ammonia.</text>
</comment>
<evidence type="ECO:0000256" key="3">
    <source>
        <dbReference type="ARBA" id="ARBA00022723"/>
    </source>
</evidence>
<keyword evidence="3 8" id="KW-0479">Metal-binding</keyword>
<gene>
    <name evidence="10" type="ORF">RDB_LOCUS1314</name>
</gene>
<dbReference type="GO" id="GO:0008270">
    <property type="term" value="F:zinc ion binding"/>
    <property type="evidence" value="ECO:0007669"/>
    <property type="project" value="UniProtKB-UniRule"/>
</dbReference>
<evidence type="ECO:0000259" key="9">
    <source>
        <dbReference type="Pfam" id="PF01979"/>
    </source>
</evidence>
<dbReference type="InterPro" id="IPR032466">
    <property type="entry name" value="Metal_Hydrolase"/>
</dbReference>
<evidence type="ECO:0000256" key="8">
    <source>
        <dbReference type="RuleBase" id="RU366009"/>
    </source>
</evidence>
<dbReference type="SUPFAM" id="SSF51338">
    <property type="entry name" value="Composite domain of metallo-dependent hydrolases"/>
    <property type="match status" value="1"/>
</dbReference>
<dbReference type="Proteomes" id="UP000663888">
    <property type="component" value="Unassembled WGS sequence"/>
</dbReference>
<dbReference type="GO" id="GO:0005829">
    <property type="term" value="C:cytosol"/>
    <property type="evidence" value="ECO:0007669"/>
    <property type="project" value="TreeGrafter"/>
</dbReference>
<dbReference type="Pfam" id="PF01979">
    <property type="entry name" value="Amidohydro_1"/>
    <property type="match status" value="1"/>
</dbReference>
<name>A0A8H2WP86_9AGAM</name>
<comment type="caution">
    <text evidence="10">The sequence shown here is derived from an EMBL/GenBank/DDBJ whole genome shotgun (WGS) entry which is preliminary data.</text>
</comment>
<organism evidence="10 11">
    <name type="scientific">Rhizoctonia solani</name>
    <dbReference type="NCBI Taxonomy" id="456999"/>
    <lineage>
        <taxon>Eukaryota</taxon>
        <taxon>Fungi</taxon>
        <taxon>Dikarya</taxon>
        <taxon>Basidiomycota</taxon>
        <taxon>Agaricomycotina</taxon>
        <taxon>Agaricomycetes</taxon>
        <taxon>Cantharellales</taxon>
        <taxon>Ceratobasidiaceae</taxon>
        <taxon>Rhizoctonia</taxon>
    </lineage>
</organism>
<dbReference type="Gene3D" id="2.30.40.10">
    <property type="entry name" value="Urease, subunit C, domain 1"/>
    <property type="match status" value="1"/>
</dbReference>
<dbReference type="NCBIfam" id="TIGR02967">
    <property type="entry name" value="guan_deamin"/>
    <property type="match status" value="1"/>
</dbReference>
<dbReference type="GO" id="GO:0008892">
    <property type="term" value="F:guanine deaminase activity"/>
    <property type="evidence" value="ECO:0007669"/>
    <property type="project" value="UniProtKB-UniRule"/>
</dbReference>
<dbReference type="PANTHER" id="PTHR11271:SF6">
    <property type="entry name" value="GUANINE DEAMINASE"/>
    <property type="match status" value="1"/>
</dbReference>
<keyword evidence="5 8" id="KW-0862">Zinc</keyword>
<comment type="catalytic activity">
    <reaction evidence="6 8">
        <text>guanine + H2O + H(+) = xanthine + NH4(+)</text>
        <dbReference type="Rhea" id="RHEA:14665"/>
        <dbReference type="ChEBI" id="CHEBI:15377"/>
        <dbReference type="ChEBI" id="CHEBI:15378"/>
        <dbReference type="ChEBI" id="CHEBI:16235"/>
        <dbReference type="ChEBI" id="CHEBI:17712"/>
        <dbReference type="ChEBI" id="CHEBI:28938"/>
        <dbReference type="EC" id="3.5.4.3"/>
    </reaction>
</comment>
<sequence>MTTHRLFHGAIITPVSVHKAEFWPKALLYVNPAGTIEWIVSDVEPSEIQSVALEKGLVVDDSIDIYELRHGEWLMPGFIDTHTHAPQFPNIGIGGQYELLDWLNNVTFPTESRFADIKFAERVYSSVVDRVLNSGTTTCCYYGTLHLEATKVLAQIVHDKGQRAFVGKCNMNRNSGSYQEDSTAQSIDNTKKLISSIRALSSATSAPLVHPILTPRFAISCTPDLLNALGELVKQDPTLAIQTHISENLGEISFTRELFPEAASYTDVYKRAGLLTDRTILAHAIHLSNDEMEVIKCCGSGISHCPTSNFYLNSGVARVGEMLDRGLKVGLGTDCSGGFSPSILTAIRDAGFASKVMGMTAVGSLPSPFAKPHINGTKAVNGSTDKPTLANKTLPLSALLHLATLGGAQLCNLEQTVGSLEAGKEFDAVLVSVRPEAGNAGIWANLVQGSQSEGEEMPTDSLEALLEKFFVCGDDRNVRKVWVRGRLVGGVDK</sequence>
<dbReference type="EMBL" id="CAJMWX010000025">
    <property type="protein sequence ID" value="CAE6397310.1"/>
    <property type="molecule type" value="Genomic_DNA"/>
</dbReference>
<evidence type="ECO:0000256" key="2">
    <source>
        <dbReference type="ARBA" id="ARBA00006745"/>
    </source>
</evidence>
<dbReference type="AlphaFoldDB" id="A0A8H2WP86"/>
<reference evidence="10" key="1">
    <citation type="submission" date="2021-01" db="EMBL/GenBank/DDBJ databases">
        <authorList>
            <person name="Kaushik A."/>
        </authorList>
    </citation>
    <scope>NUCLEOTIDE SEQUENCE</scope>
    <source>
        <strain evidence="10">AG4-R118</strain>
    </source>
</reference>
<dbReference type="SUPFAM" id="SSF51556">
    <property type="entry name" value="Metallo-dependent hydrolases"/>
    <property type="match status" value="1"/>
</dbReference>
<evidence type="ECO:0000313" key="10">
    <source>
        <dbReference type="EMBL" id="CAE6397310.1"/>
    </source>
</evidence>
<protein>
    <recommendedName>
        <fullName evidence="8">Guanine deaminase</fullName>
        <shortName evidence="8">Guanase</shortName>
        <ecNumber evidence="8">3.5.4.3</ecNumber>
    </recommendedName>
    <alternativeName>
        <fullName evidence="8">Guanine aminohydrolase</fullName>
    </alternativeName>
</protein>
<feature type="domain" description="Amidohydrolase-related" evidence="9">
    <location>
        <begin position="74"/>
        <end position="488"/>
    </location>
</feature>
<dbReference type="InterPro" id="IPR006680">
    <property type="entry name" value="Amidohydro-rel"/>
</dbReference>
<comment type="cofactor">
    <cofactor evidence="8">
        <name>Zn(2+)</name>
        <dbReference type="ChEBI" id="CHEBI:29105"/>
    </cofactor>
    <text evidence="8">Binds 1 zinc ion per subunit.</text>
</comment>
<evidence type="ECO:0000256" key="4">
    <source>
        <dbReference type="ARBA" id="ARBA00022801"/>
    </source>
</evidence>